<dbReference type="GO" id="GO:0008270">
    <property type="term" value="F:zinc ion binding"/>
    <property type="evidence" value="ECO:0007669"/>
    <property type="project" value="InterPro"/>
</dbReference>
<evidence type="ECO:0000256" key="5">
    <source>
        <dbReference type="ARBA" id="ARBA00023242"/>
    </source>
</evidence>
<evidence type="ECO:0000256" key="1">
    <source>
        <dbReference type="ARBA" id="ARBA00004123"/>
    </source>
</evidence>
<feature type="region of interest" description="Disordered" evidence="6">
    <location>
        <begin position="1"/>
        <end position="29"/>
    </location>
</feature>
<dbReference type="Pfam" id="PF04082">
    <property type="entry name" value="Fungal_trans"/>
    <property type="match status" value="1"/>
</dbReference>
<dbReference type="CDD" id="cd12148">
    <property type="entry name" value="fungal_TF_MHR"/>
    <property type="match status" value="1"/>
</dbReference>
<dbReference type="Proteomes" id="UP001172673">
    <property type="component" value="Unassembled WGS sequence"/>
</dbReference>
<reference evidence="8" key="1">
    <citation type="submission" date="2022-10" db="EMBL/GenBank/DDBJ databases">
        <title>Culturing micro-colonial fungi from biological soil crusts in the Mojave desert and describing Neophaeococcomyces mojavensis, and introducing the new genera and species Taxawa tesnikishii.</title>
        <authorList>
            <person name="Kurbessoian T."/>
            <person name="Stajich J.E."/>
        </authorList>
    </citation>
    <scope>NUCLEOTIDE SEQUENCE</scope>
    <source>
        <strain evidence="8">TK_41</strain>
    </source>
</reference>
<dbReference type="PANTHER" id="PTHR46910:SF37">
    <property type="entry name" value="ZN(II)2CYS6 TRANSCRIPTION FACTOR (EUROFUNG)"/>
    <property type="match status" value="1"/>
</dbReference>
<dbReference type="GO" id="GO:0003700">
    <property type="term" value="F:DNA-binding transcription factor activity"/>
    <property type="evidence" value="ECO:0007669"/>
    <property type="project" value="InterPro"/>
</dbReference>
<dbReference type="InterPro" id="IPR050987">
    <property type="entry name" value="AtrR-like"/>
</dbReference>
<dbReference type="GO" id="GO:0003677">
    <property type="term" value="F:DNA binding"/>
    <property type="evidence" value="ECO:0007669"/>
    <property type="project" value="UniProtKB-KW"/>
</dbReference>
<sequence length="587" mass="65178">MSQLVSQPAKWGNMAQVTKPREKRKRKQMESLEARLKSLEQLIRTSVTAKIAEGAQERTDVLTPTSIPSTTSPTVQNAFISDVLHSDSSRGNSNNGTSPTLLQALISDIPGDPVSNFSFATDSSPGWSPPDSNLYFGLTAPAIATTDDELTPRIRYNGPQKCSLPPVQGGMFLLQEFLVDFNTAIPIFDPATITSLFQRSYDNMTMGLAIEWVAIKVVLALAHRLRSMSPLGVPQDAENAQIYLQESLDVVPQLLMMRPTLLLAQCFLGIACIISTSSRPYPAQVYVSLALRVIQDLHVNDPKRPSTTDAPDALQHQRVFWVAFFMDADMGLRAGRLPSLSPRLINVQLPSDEDPVGEVIADGGDFKANIFRLHVELALLQAEFMEQVLLPRSARSSECPEDAELRSINSRLEEWRRNWLFEIDAQDLRSTLHRSDLVHVVVLESTYFSTAYAFRAHIAPVSHAEHNPFSADGLREGMSKQKAQMLYKDARRFIDLLRLIPGDDIASNWLSLETIVSALVVLLAHIIFNPNDDGSASDLSVSRHMLQILHKLSILSKDDGLIAIENLCVDLFQRAEPALQREKPPRG</sequence>
<dbReference type="InterPro" id="IPR007219">
    <property type="entry name" value="XnlR_reg_dom"/>
</dbReference>
<keyword evidence="3" id="KW-0238">DNA-binding</keyword>
<dbReference type="SMART" id="SM00906">
    <property type="entry name" value="Fungal_trans"/>
    <property type="match status" value="1"/>
</dbReference>
<accession>A0AA38XCY0</accession>
<organism evidence="8 9">
    <name type="scientific">Cladophialophora chaetospira</name>
    <dbReference type="NCBI Taxonomy" id="386627"/>
    <lineage>
        <taxon>Eukaryota</taxon>
        <taxon>Fungi</taxon>
        <taxon>Dikarya</taxon>
        <taxon>Ascomycota</taxon>
        <taxon>Pezizomycotina</taxon>
        <taxon>Eurotiomycetes</taxon>
        <taxon>Chaetothyriomycetidae</taxon>
        <taxon>Chaetothyriales</taxon>
        <taxon>Herpotrichiellaceae</taxon>
        <taxon>Cladophialophora</taxon>
    </lineage>
</organism>
<evidence type="ECO:0000256" key="4">
    <source>
        <dbReference type="ARBA" id="ARBA00023163"/>
    </source>
</evidence>
<protein>
    <recommendedName>
        <fullName evidence="7">Xylanolytic transcriptional activator regulatory domain-containing protein</fullName>
    </recommendedName>
</protein>
<evidence type="ECO:0000256" key="2">
    <source>
        <dbReference type="ARBA" id="ARBA00023015"/>
    </source>
</evidence>
<dbReference type="EMBL" id="JAPDRK010000006">
    <property type="protein sequence ID" value="KAJ9611156.1"/>
    <property type="molecule type" value="Genomic_DNA"/>
</dbReference>
<keyword evidence="4" id="KW-0804">Transcription</keyword>
<proteinExistence type="predicted"/>
<comment type="subcellular location">
    <subcellularLocation>
        <location evidence="1">Nucleus</location>
    </subcellularLocation>
</comment>
<dbReference type="PANTHER" id="PTHR46910">
    <property type="entry name" value="TRANSCRIPTION FACTOR PDR1"/>
    <property type="match status" value="1"/>
</dbReference>
<evidence type="ECO:0000313" key="9">
    <source>
        <dbReference type="Proteomes" id="UP001172673"/>
    </source>
</evidence>
<name>A0AA38XCY0_9EURO</name>
<keyword evidence="9" id="KW-1185">Reference proteome</keyword>
<evidence type="ECO:0000256" key="6">
    <source>
        <dbReference type="SAM" id="MobiDB-lite"/>
    </source>
</evidence>
<dbReference type="AlphaFoldDB" id="A0AA38XCY0"/>
<feature type="domain" description="Xylanolytic transcriptional activator regulatory" evidence="7">
    <location>
        <begin position="283"/>
        <end position="356"/>
    </location>
</feature>
<comment type="caution">
    <text evidence="8">The sequence shown here is derived from an EMBL/GenBank/DDBJ whole genome shotgun (WGS) entry which is preliminary data.</text>
</comment>
<dbReference type="GO" id="GO:0005634">
    <property type="term" value="C:nucleus"/>
    <property type="evidence" value="ECO:0007669"/>
    <property type="project" value="UniProtKB-SubCell"/>
</dbReference>
<dbReference type="GO" id="GO:0006351">
    <property type="term" value="P:DNA-templated transcription"/>
    <property type="evidence" value="ECO:0007669"/>
    <property type="project" value="InterPro"/>
</dbReference>
<evidence type="ECO:0000259" key="7">
    <source>
        <dbReference type="SMART" id="SM00906"/>
    </source>
</evidence>
<keyword evidence="2" id="KW-0805">Transcription regulation</keyword>
<evidence type="ECO:0000313" key="8">
    <source>
        <dbReference type="EMBL" id="KAJ9611156.1"/>
    </source>
</evidence>
<gene>
    <name evidence="8" type="ORF">H2200_004339</name>
</gene>
<evidence type="ECO:0000256" key="3">
    <source>
        <dbReference type="ARBA" id="ARBA00023125"/>
    </source>
</evidence>
<keyword evidence="5" id="KW-0539">Nucleus</keyword>